<dbReference type="Proteomes" id="UP000834106">
    <property type="component" value="Chromosome 7"/>
</dbReference>
<evidence type="ECO:0000313" key="3">
    <source>
        <dbReference type="Proteomes" id="UP000834106"/>
    </source>
</evidence>
<dbReference type="AlphaFoldDB" id="A0AAD1Z6F0"/>
<proteinExistence type="predicted"/>
<name>A0AAD1Z6F0_9LAMI</name>
<evidence type="ECO:0000256" key="1">
    <source>
        <dbReference type="SAM" id="MobiDB-lite"/>
    </source>
</evidence>
<reference evidence="2" key="1">
    <citation type="submission" date="2023-05" db="EMBL/GenBank/DDBJ databases">
        <authorList>
            <person name="Huff M."/>
        </authorList>
    </citation>
    <scope>NUCLEOTIDE SEQUENCE</scope>
</reference>
<accession>A0AAD1Z6F0</accession>
<feature type="region of interest" description="Disordered" evidence="1">
    <location>
        <begin position="157"/>
        <end position="190"/>
    </location>
</feature>
<sequence length="190" mass="20833">MHATSVKLDITNRWKNLGSESLANHQSRSSVEDTLATRHALIHQRLDASVVLNGATNYFHQDWSDALDGELSSTSGTQGMHQEEQDFGSMMAHAPSYSNVQLPHGLVAHQLTYFPDNGLSSPSADSIEQSNGNFGCVEMSSGEVENDFWQEQEQDTGFTVSHDPGNGNYEMLQTDNTQPAKMSGLKHVPP</sequence>
<dbReference type="EMBL" id="OU503042">
    <property type="protein sequence ID" value="CAI9764131.1"/>
    <property type="molecule type" value="Genomic_DNA"/>
</dbReference>
<organism evidence="2 3">
    <name type="scientific">Fraxinus pennsylvanica</name>
    <dbReference type="NCBI Taxonomy" id="56036"/>
    <lineage>
        <taxon>Eukaryota</taxon>
        <taxon>Viridiplantae</taxon>
        <taxon>Streptophyta</taxon>
        <taxon>Embryophyta</taxon>
        <taxon>Tracheophyta</taxon>
        <taxon>Spermatophyta</taxon>
        <taxon>Magnoliopsida</taxon>
        <taxon>eudicotyledons</taxon>
        <taxon>Gunneridae</taxon>
        <taxon>Pentapetalae</taxon>
        <taxon>asterids</taxon>
        <taxon>lamiids</taxon>
        <taxon>Lamiales</taxon>
        <taxon>Oleaceae</taxon>
        <taxon>Oleeae</taxon>
        <taxon>Fraxinus</taxon>
    </lineage>
</organism>
<evidence type="ECO:0000313" key="2">
    <source>
        <dbReference type="EMBL" id="CAI9764131.1"/>
    </source>
</evidence>
<protein>
    <submittedName>
        <fullName evidence="2">Uncharacterized protein</fullName>
    </submittedName>
</protein>
<feature type="compositionally biased region" description="Polar residues" evidence="1">
    <location>
        <begin position="171"/>
        <end position="180"/>
    </location>
</feature>
<gene>
    <name evidence="2" type="ORF">FPE_LOCUS11561</name>
</gene>
<keyword evidence="3" id="KW-1185">Reference proteome</keyword>